<dbReference type="PANTHER" id="PTHR37305">
    <property type="entry name" value="INTEGRAL MEMBRANE PROTEIN-RELATED"/>
    <property type="match status" value="1"/>
</dbReference>
<keyword evidence="2" id="KW-1133">Transmembrane helix</keyword>
<dbReference type="RefSeq" id="WP_063182751.1">
    <property type="nucleotide sequence ID" value="NZ_LQNT01000011.1"/>
</dbReference>
<proteinExistence type="predicted"/>
<dbReference type="EMBL" id="LQNT01000011">
    <property type="protein sequence ID" value="KZE37471.1"/>
    <property type="molecule type" value="Genomic_DNA"/>
</dbReference>
<evidence type="ECO:0000313" key="4">
    <source>
        <dbReference type="Proteomes" id="UP000076490"/>
    </source>
</evidence>
<evidence type="ECO:0000256" key="1">
    <source>
        <dbReference type="SAM" id="MobiDB-lite"/>
    </source>
</evidence>
<keyword evidence="2" id="KW-0812">Transmembrane</keyword>
<feature type="transmembrane region" description="Helical" evidence="2">
    <location>
        <begin position="298"/>
        <end position="318"/>
    </location>
</feature>
<feature type="transmembrane region" description="Helical" evidence="2">
    <location>
        <begin position="124"/>
        <end position="146"/>
    </location>
</feature>
<reference evidence="3 4" key="1">
    <citation type="submission" date="2016-01" db="EMBL/GenBank/DDBJ databases">
        <title>Whole genome sequencing of Bhargavaea cecembensis T14.</title>
        <authorList>
            <person name="Hong K.W."/>
        </authorList>
    </citation>
    <scope>NUCLEOTIDE SEQUENCE [LARGE SCALE GENOMIC DNA]</scope>
    <source>
        <strain evidence="3 4">T14</strain>
    </source>
</reference>
<gene>
    <name evidence="3" type="ORF">AV656_12965</name>
</gene>
<organism evidence="3 4">
    <name type="scientific">Bhargavaea cecembensis</name>
    <dbReference type="NCBI Taxonomy" id="394098"/>
    <lineage>
        <taxon>Bacteria</taxon>
        <taxon>Bacillati</taxon>
        <taxon>Bacillota</taxon>
        <taxon>Bacilli</taxon>
        <taxon>Bacillales</taxon>
        <taxon>Caryophanaceae</taxon>
        <taxon>Bhargavaea</taxon>
    </lineage>
</organism>
<comment type="caution">
    <text evidence="3">The sequence shown here is derived from an EMBL/GenBank/DDBJ whole genome shotgun (WGS) entry which is preliminary data.</text>
</comment>
<keyword evidence="2" id="KW-0472">Membrane</keyword>
<feature type="region of interest" description="Disordered" evidence="1">
    <location>
        <begin position="47"/>
        <end position="66"/>
    </location>
</feature>
<dbReference type="OrthoDB" id="8613028at2"/>
<feature type="transmembrane region" description="Helical" evidence="2">
    <location>
        <begin position="167"/>
        <end position="193"/>
    </location>
</feature>
<dbReference type="AlphaFoldDB" id="A0A163EY03"/>
<dbReference type="GO" id="GO:0005886">
    <property type="term" value="C:plasma membrane"/>
    <property type="evidence" value="ECO:0007669"/>
    <property type="project" value="UniProtKB-SubCell"/>
</dbReference>
<dbReference type="Proteomes" id="UP000076490">
    <property type="component" value="Unassembled WGS sequence"/>
</dbReference>
<evidence type="ECO:0000313" key="3">
    <source>
        <dbReference type="EMBL" id="KZE37471.1"/>
    </source>
</evidence>
<accession>A0A163EY03</accession>
<sequence>MLKLLQNEWMKLWNKKATWVMAILLVVGVAGMLGLTKWISTMEGNRAESGGVSVEGQAEAPDWRKQAEAEREGISAQLADPELSSSREAELKEDLQIVDYRLAEDVEPHGNYSRQQMIKDSSGIATFAMLFAIIVAAGIVATEFSDGTIKMLLARPVRRWKILTSKFTATALFGALLTLAGFVVSIVMSYILFSPDGGTELVVRGGEVAEISVWTPAISHLLLAFVNIIVYTTFAFMIGSVFRSGALAIGLSLFIFFTGSTVSGLLSRYEIAKYLFFSHDLVALAQGMTLIKDVTLPFAAAVLGAYAIVFLLVSYLVFSKRDVTA</sequence>
<evidence type="ECO:0000256" key="2">
    <source>
        <dbReference type="SAM" id="Phobius"/>
    </source>
</evidence>
<name>A0A163EY03_9BACL</name>
<dbReference type="PANTHER" id="PTHR37305:SF1">
    <property type="entry name" value="MEMBRANE PROTEIN"/>
    <property type="match status" value="1"/>
</dbReference>
<feature type="transmembrane region" description="Helical" evidence="2">
    <location>
        <begin position="213"/>
        <end position="234"/>
    </location>
</feature>
<dbReference type="GO" id="GO:0140359">
    <property type="term" value="F:ABC-type transporter activity"/>
    <property type="evidence" value="ECO:0007669"/>
    <property type="project" value="InterPro"/>
</dbReference>
<feature type="transmembrane region" description="Helical" evidence="2">
    <location>
        <begin position="246"/>
        <end position="266"/>
    </location>
</feature>
<protein>
    <submittedName>
        <fullName evidence="3">ABC transporter permease</fullName>
    </submittedName>
</protein>
<dbReference type="Pfam" id="PF12679">
    <property type="entry name" value="ABC2_membrane_2"/>
    <property type="match status" value="1"/>
</dbReference>
<feature type="transmembrane region" description="Helical" evidence="2">
    <location>
        <begin position="20"/>
        <end position="39"/>
    </location>
</feature>